<protein>
    <submittedName>
        <fullName evidence="2">Uncharacterized protein</fullName>
    </submittedName>
</protein>
<organism evidence="2 3">
    <name type="scientific">Polyrhizophydium stewartii</name>
    <dbReference type="NCBI Taxonomy" id="2732419"/>
    <lineage>
        <taxon>Eukaryota</taxon>
        <taxon>Fungi</taxon>
        <taxon>Fungi incertae sedis</taxon>
        <taxon>Chytridiomycota</taxon>
        <taxon>Chytridiomycota incertae sedis</taxon>
        <taxon>Chytridiomycetes</taxon>
        <taxon>Rhizophydiales</taxon>
        <taxon>Rhizophydiales incertae sedis</taxon>
        <taxon>Polyrhizophydium</taxon>
    </lineage>
</organism>
<feature type="compositionally biased region" description="Low complexity" evidence="1">
    <location>
        <begin position="9"/>
        <end position="24"/>
    </location>
</feature>
<dbReference type="Proteomes" id="UP001527925">
    <property type="component" value="Unassembled WGS sequence"/>
</dbReference>
<gene>
    <name evidence="2" type="ORF">HK105_208532</name>
</gene>
<reference evidence="2 3" key="1">
    <citation type="submission" date="2023-09" db="EMBL/GenBank/DDBJ databases">
        <title>Pangenome analysis of Batrachochytrium dendrobatidis and related Chytrids.</title>
        <authorList>
            <person name="Yacoub M.N."/>
            <person name="Stajich J.E."/>
            <person name="James T.Y."/>
        </authorList>
    </citation>
    <scope>NUCLEOTIDE SEQUENCE [LARGE SCALE GENOMIC DNA]</scope>
    <source>
        <strain evidence="2 3">JEL0888</strain>
    </source>
</reference>
<sequence length="214" mass="22172">MADEEPKADAPAGDPQPLAAAAGASTGSHGSKENIAGSRSNLAGSKSNLAGSKSNLAGSKSNLAGSRAASLRNLGGKAAPGGPPGGGGGRGVAANAVVFENTYKLKPDKKFQSGAVKRIVEESLAQHLTKVKYDFEKVPELCKTIANDILASVKKLEFDRYKLVVEVDIGEFKGQGIKIASRAVWDTTTDSYASASFKNATLFAVAMVFGCYFE</sequence>
<dbReference type="PANTHER" id="PTHR21255">
    <property type="entry name" value="T-COMPLEX-ASSOCIATED-TESTIS-EXPRESSED 1/ DYNEIN LIGHT CHAIN"/>
    <property type="match status" value="1"/>
</dbReference>
<accession>A0ABR4MXJ0</accession>
<comment type="caution">
    <text evidence="2">The sequence shown here is derived from an EMBL/GenBank/DDBJ whole genome shotgun (WGS) entry which is preliminary data.</text>
</comment>
<dbReference type="EMBL" id="JADGIZ020000081">
    <property type="protein sequence ID" value="KAL2911985.1"/>
    <property type="molecule type" value="Genomic_DNA"/>
</dbReference>
<name>A0ABR4MXJ0_9FUNG</name>
<dbReference type="CDD" id="cd21459">
    <property type="entry name" value="DLC-like_TCTEX1D2"/>
    <property type="match status" value="1"/>
</dbReference>
<dbReference type="InterPro" id="IPR005334">
    <property type="entry name" value="Tctex-1-like"/>
</dbReference>
<proteinExistence type="predicted"/>
<evidence type="ECO:0000313" key="2">
    <source>
        <dbReference type="EMBL" id="KAL2911985.1"/>
    </source>
</evidence>
<dbReference type="Pfam" id="PF03645">
    <property type="entry name" value="Tctex-1"/>
    <property type="match status" value="1"/>
</dbReference>
<evidence type="ECO:0000256" key="1">
    <source>
        <dbReference type="SAM" id="MobiDB-lite"/>
    </source>
</evidence>
<feature type="region of interest" description="Disordered" evidence="1">
    <location>
        <begin position="1"/>
        <end position="61"/>
    </location>
</feature>
<dbReference type="PANTHER" id="PTHR21255:SF7">
    <property type="entry name" value="DYNEIN LIGHT CHAIN TCTEX-TYPE PROTEIN 2B"/>
    <property type="match status" value="1"/>
</dbReference>
<dbReference type="Gene3D" id="3.30.1140.40">
    <property type="entry name" value="Tctex-1"/>
    <property type="match status" value="1"/>
</dbReference>
<evidence type="ECO:0000313" key="3">
    <source>
        <dbReference type="Proteomes" id="UP001527925"/>
    </source>
</evidence>
<keyword evidence="3" id="KW-1185">Reference proteome</keyword>
<dbReference type="InterPro" id="IPR038586">
    <property type="entry name" value="Tctex-1-like_sf"/>
</dbReference>
<feature type="compositionally biased region" description="Polar residues" evidence="1">
    <location>
        <begin position="37"/>
        <end position="61"/>
    </location>
</feature>